<evidence type="ECO:0000313" key="12">
    <source>
        <dbReference type="EMBL" id="QEN07417.1"/>
    </source>
</evidence>
<comment type="subcellular location">
    <subcellularLocation>
        <location evidence="1 9">Cytoplasm</location>
    </subcellularLocation>
</comment>
<dbReference type="GO" id="GO:0003677">
    <property type="term" value="F:DNA binding"/>
    <property type="evidence" value="ECO:0007669"/>
    <property type="project" value="UniProtKB-KW"/>
</dbReference>
<dbReference type="InterPro" id="IPR020899">
    <property type="entry name" value="Arg_repress_C"/>
</dbReference>
<keyword evidence="13" id="KW-1185">Reference proteome</keyword>
<evidence type="ECO:0000259" key="10">
    <source>
        <dbReference type="Pfam" id="PF01316"/>
    </source>
</evidence>
<evidence type="ECO:0000256" key="3">
    <source>
        <dbReference type="ARBA" id="ARBA00008316"/>
    </source>
</evidence>
<accession>A0A5C1QIY0</accession>
<keyword evidence="7 9" id="KW-0238">DNA-binding</keyword>
<dbReference type="GO" id="GO:0005737">
    <property type="term" value="C:cytoplasm"/>
    <property type="evidence" value="ECO:0007669"/>
    <property type="project" value="UniProtKB-SubCell"/>
</dbReference>
<dbReference type="InterPro" id="IPR036251">
    <property type="entry name" value="Arg_repress_C_sf"/>
</dbReference>
<evidence type="ECO:0000256" key="2">
    <source>
        <dbReference type="ARBA" id="ARBA00005040"/>
    </source>
</evidence>
<evidence type="ECO:0000256" key="5">
    <source>
        <dbReference type="ARBA" id="ARBA00022490"/>
    </source>
</evidence>
<name>A0A5C1QIY0_9SPIO</name>
<dbReference type="OrthoDB" id="9807089at2"/>
<keyword evidence="8 9" id="KW-0804">Transcription</keyword>
<evidence type="ECO:0000259" key="11">
    <source>
        <dbReference type="Pfam" id="PF02863"/>
    </source>
</evidence>
<evidence type="ECO:0000256" key="8">
    <source>
        <dbReference type="ARBA" id="ARBA00023163"/>
    </source>
</evidence>
<dbReference type="InterPro" id="IPR036390">
    <property type="entry name" value="WH_DNA-bd_sf"/>
</dbReference>
<keyword evidence="6 9" id="KW-0805">Transcription regulation</keyword>
<sequence length="157" mass="17730">MNSRTGRLKSIKRIINEYHITSQEQLLAFLEKENVSVTQATLSRDLKLLKVGKVSDGNNGYYYTLPRNRKELETTQQYINDITRGFLTVSFSANLCIMKTLAGHADTVAIALDNMELDEILGTIAGDDTILIVLKENLPPQKFMQTLKTIIPELELE</sequence>
<dbReference type="Pfam" id="PF02863">
    <property type="entry name" value="Arg_repressor_C"/>
    <property type="match status" value="1"/>
</dbReference>
<dbReference type="Gene3D" id="1.10.10.10">
    <property type="entry name" value="Winged helix-like DNA-binding domain superfamily/Winged helix DNA-binding domain"/>
    <property type="match status" value="1"/>
</dbReference>
<dbReference type="InterPro" id="IPR020900">
    <property type="entry name" value="Arg_repress_DNA-bd"/>
</dbReference>
<evidence type="ECO:0000313" key="13">
    <source>
        <dbReference type="Proteomes" id="UP000324209"/>
    </source>
</evidence>
<evidence type="ECO:0000256" key="4">
    <source>
        <dbReference type="ARBA" id="ARBA00021148"/>
    </source>
</evidence>
<comment type="function">
    <text evidence="9">Regulates arginine biosynthesis genes.</text>
</comment>
<comment type="similarity">
    <text evidence="3 9">Belongs to the ArgR family.</text>
</comment>
<dbReference type="KEGG" id="ock:EXM22_05215"/>
<dbReference type="InterPro" id="IPR001669">
    <property type="entry name" value="Arg_repress"/>
</dbReference>
<evidence type="ECO:0000256" key="7">
    <source>
        <dbReference type="ARBA" id="ARBA00023125"/>
    </source>
</evidence>
<dbReference type="GO" id="GO:0003700">
    <property type="term" value="F:DNA-binding transcription factor activity"/>
    <property type="evidence" value="ECO:0007669"/>
    <property type="project" value="UniProtKB-UniRule"/>
</dbReference>
<dbReference type="Pfam" id="PF01316">
    <property type="entry name" value="Arg_repressor"/>
    <property type="match status" value="1"/>
</dbReference>
<gene>
    <name evidence="9" type="primary">argR</name>
    <name evidence="12" type="ORF">EXM22_05215</name>
</gene>
<keyword evidence="5 9" id="KW-0963">Cytoplasm</keyword>
<reference evidence="12 13" key="1">
    <citation type="submission" date="2019-02" db="EMBL/GenBank/DDBJ databases">
        <title>Complete Genome Sequence and Methylome Analysis of free living Spirochaetas.</title>
        <authorList>
            <person name="Fomenkov A."/>
            <person name="Dubinina G."/>
            <person name="Leshcheva N."/>
            <person name="Mikheeva N."/>
            <person name="Grabovich M."/>
            <person name="Vincze T."/>
            <person name="Roberts R.J."/>
        </authorList>
    </citation>
    <scope>NUCLEOTIDE SEQUENCE [LARGE SCALE GENOMIC DNA]</scope>
    <source>
        <strain evidence="12 13">K2</strain>
    </source>
</reference>
<protein>
    <recommendedName>
        <fullName evidence="4 9">Arginine repressor</fullName>
    </recommendedName>
</protein>
<dbReference type="PANTHER" id="PTHR34471:SF1">
    <property type="entry name" value="ARGININE REPRESSOR"/>
    <property type="match status" value="1"/>
</dbReference>
<dbReference type="Proteomes" id="UP000324209">
    <property type="component" value="Chromosome"/>
</dbReference>
<keyword evidence="9" id="KW-0678">Repressor</keyword>
<dbReference type="GO" id="GO:1900079">
    <property type="term" value="P:regulation of arginine biosynthetic process"/>
    <property type="evidence" value="ECO:0007669"/>
    <property type="project" value="UniProtKB-UniRule"/>
</dbReference>
<dbReference type="RefSeq" id="WP_149485497.1">
    <property type="nucleotide sequence ID" value="NZ_CP036150.1"/>
</dbReference>
<dbReference type="GO" id="GO:0051259">
    <property type="term" value="P:protein complex oligomerization"/>
    <property type="evidence" value="ECO:0007669"/>
    <property type="project" value="InterPro"/>
</dbReference>
<keyword evidence="9" id="KW-0055">Arginine biosynthesis</keyword>
<dbReference type="SUPFAM" id="SSF55252">
    <property type="entry name" value="C-terminal domain of arginine repressor"/>
    <property type="match status" value="1"/>
</dbReference>
<organism evidence="12 13">
    <name type="scientific">Oceanispirochaeta crateris</name>
    <dbReference type="NCBI Taxonomy" id="2518645"/>
    <lineage>
        <taxon>Bacteria</taxon>
        <taxon>Pseudomonadati</taxon>
        <taxon>Spirochaetota</taxon>
        <taxon>Spirochaetia</taxon>
        <taxon>Spirochaetales</taxon>
        <taxon>Spirochaetaceae</taxon>
        <taxon>Oceanispirochaeta</taxon>
    </lineage>
</organism>
<evidence type="ECO:0000256" key="1">
    <source>
        <dbReference type="ARBA" id="ARBA00004496"/>
    </source>
</evidence>
<dbReference type="GO" id="GO:0006526">
    <property type="term" value="P:L-arginine biosynthetic process"/>
    <property type="evidence" value="ECO:0007669"/>
    <property type="project" value="UniProtKB-UniPathway"/>
</dbReference>
<proteinExistence type="inferred from homology"/>
<dbReference type="InterPro" id="IPR036388">
    <property type="entry name" value="WH-like_DNA-bd_sf"/>
</dbReference>
<feature type="domain" description="Arginine repressor C-terminal" evidence="11">
    <location>
        <begin position="85"/>
        <end position="148"/>
    </location>
</feature>
<dbReference type="GO" id="GO:0034618">
    <property type="term" value="F:arginine binding"/>
    <property type="evidence" value="ECO:0007669"/>
    <property type="project" value="InterPro"/>
</dbReference>
<dbReference type="UniPathway" id="UPA00068"/>
<comment type="pathway">
    <text evidence="2 9">Amino-acid biosynthesis; L-arginine biosynthesis [regulation].</text>
</comment>
<evidence type="ECO:0000256" key="9">
    <source>
        <dbReference type="HAMAP-Rule" id="MF_00173"/>
    </source>
</evidence>
<dbReference type="PANTHER" id="PTHR34471">
    <property type="entry name" value="ARGININE REPRESSOR"/>
    <property type="match status" value="1"/>
</dbReference>
<dbReference type="PRINTS" id="PR01467">
    <property type="entry name" value="ARGREPRESSOR"/>
</dbReference>
<dbReference type="AlphaFoldDB" id="A0A5C1QIY0"/>
<dbReference type="SUPFAM" id="SSF46785">
    <property type="entry name" value="Winged helix' DNA-binding domain"/>
    <property type="match status" value="1"/>
</dbReference>
<dbReference type="Gene3D" id="3.30.1360.40">
    <property type="match status" value="1"/>
</dbReference>
<evidence type="ECO:0000256" key="6">
    <source>
        <dbReference type="ARBA" id="ARBA00023015"/>
    </source>
</evidence>
<dbReference type="HAMAP" id="MF_00173">
    <property type="entry name" value="Arg_repressor"/>
    <property type="match status" value="1"/>
</dbReference>
<feature type="domain" description="Arginine repressor DNA-binding" evidence="10">
    <location>
        <begin position="4"/>
        <end position="69"/>
    </location>
</feature>
<dbReference type="EMBL" id="CP036150">
    <property type="protein sequence ID" value="QEN07417.1"/>
    <property type="molecule type" value="Genomic_DNA"/>
</dbReference>
<keyword evidence="9" id="KW-0028">Amino-acid biosynthesis</keyword>